<comment type="subcellular location">
    <subcellularLocation>
        <location evidence="1">Cell membrane</location>
        <topology evidence="1">Multi-pass membrane protein</topology>
    </subcellularLocation>
</comment>
<evidence type="ECO:0000313" key="8">
    <source>
        <dbReference type="Proteomes" id="UP000032300"/>
    </source>
</evidence>
<feature type="transmembrane region" description="Helical" evidence="6">
    <location>
        <begin position="70"/>
        <end position="89"/>
    </location>
</feature>
<sequence>MAIIPSLLAFCAAAMLLTITPGLDTAMVLRSAVAGGPRQAILTAIGIAGGCLAWGAAVAFGLGVVLTASALAYAIVKWAGAAYLLWLGAKLLLHPRNRVVDDTVPAVGAVGRGEALRRGFLTNLLNPKIGVFYVTFLPQFVPHGYDVALYSFGLACIHVVLGTAWFALLIAVTAPLNRQLRKPKVIRILDRMTGGIFVAFGVKLALSAR</sequence>
<dbReference type="GO" id="GO:0005886">
    <property type="term" value="C:plasma membrane"/>
    <property type="evidence" value="ECO:0007669"/>
    <property type="project" value="UniProtKB-SubCell"/>
</dbReference>
<keyword evidence="8" id="KW-1185">Reference proteome</keyword>
<dbReference type="PANTHER" id="PTHR30086">
    <property type="entry name" value="ARGININE EXPORTER PROTEIN ARGO"/>
    <property type="match status" value="1"/>
</dbReference>
<gene>
    <name evidence="7" type="ORF">TS85_20680</name>
</gene>
<dbReference type="PANTHER" id="PTHR30086:SF20">
    <property type="entry name" value="ARGININE EXPORTER PROTEIN ARGO-RELATED"/>
    <property type="match status" value="1"/>
</dbReference>
<keyword evidence="3 6" id="KW-0812">Transmembrane</keyword>
<name>A0A7U4JBB8_9SPHN</name>
<dbReference type="KEGG" id="sphi:TS85_20680"/>
<dbReference type="EMBL" id="CP010836">
    <property type="protein sequence ID" value="AJP73691.1"/>
    <property type="molecule type" value="Genomic_DNA"/>
</dbReference>
<dbReference type="AlphaFoldDB" id="A0A7U4JBB8"/>
<evidence type="ECO:0000256" key="2">
    <source>
        <dbReference type="ARBA" id="ARBA00022475"/>
    </source>
</evidence>
<dbReference type="RefSeq" id="WP_044334747.1">
    <property type="nucleotide sequence ID" value="NZ_CP010836.1"/>
</dbReference>
<reference evidence="7 8" key="1">
    <citation type="journal article" date="2015" name="Int. J. Syst. Evol. Microbiol.">
        <title>Sphingomonas hengshuiensis sp. nov., isolated from lake wetland.</title>
        <authorList>
            <person name="Wei S."/>
            <person name="Wang T."/>
            <person name="Liu H."/>
            <person name="Zhang C."/>
            <person name="Guo J."/>
            <person name="Wang Q."/>
            <person name="Liang K."/>
            <person name="Zhang Z."/>
        </authorList>
    </citation>
    <scope>NUCLEOTIDE SEQUENCE [LARGE SCALE GENOMIC DNA]</scope>
    <source>
        <strain evidence="7 8">WHSC-8</strain>
    </source>
</reference>
<feature type="transmembrane region" description="Helical" evidence="6">
    <location>
        <begin position="40"/>
        <end position="63"/>
    </location>
</feature>
<dbReference type="GO" id="GO:0015171">
    <property type="term" value="F:amino acid transmembrane transporter activity"/>
    <property type="evidence" value="ECO:0007669"/>
    <property type="project" value="TreeGrafter"/>
</dbReference>
<dbReference type="InterPro" id="IPR001123">
    <property type="entry name" value="LeuE-type"/>
</dbReference>
<evidence type="ECO:0000256" key="4">
    <source>
        <dbReference type="ARBA" id="ARBA00022989"/>
    </source>
</evidence>
<keyword evidence="2" id="KW-1003">Cell membrane</keyword>
<keyword evidence="4 6" id="KW-1133">Transmembrane helix</keyword>
<evidence type="ECO:0000313" key="7">
    <source>
        <dbReference type="EMBL" id="AJP73691.1"/>
    </source>
</evidence>
<evidence type="ECO:0000256" key="3">
    <source>
        <dbReference type="ARBA" id="ARBA00022692"/>
    </source>
</evidence>
<protein>
    <submittedName>
        <fullName evidence="7">Lysine transporter LysE</fullName>
    </submittedName>
</protein>
<dbReference type="Pfam" id="PF01810">
    <property type="entry name" value="LysE"/>
    <property type="match status" value="1"/>
</dbReference>
<evidence type="ECO:0000256" key="1">
    <source>
        <dbReference type="ARBA" id="ARBA00004651"/>
    </source>
</evidence>
<dbReference type="OrthoDB" id="9804822at2"/>
<accession>A0A7U4JBB8</accession>
<evidence type="ECO:0000256" key="5">
    <source>
        <dbReference type="ARBA" id="ARBA00023136"/>
    </source>
</evidence>
<dbReference type="PIRSF" id="PIRSF006324">
    <property type="entry name" value="LeuE"/>
    <property type="match status" value="1"/>
</dbReference>
<keyword evidence="5 6" id="KW-0472">Membrane</keyword>
<feature type="transmembrane region" description="Helical" evidence="6">
    <location>
        <begin position="147"/>
        <end position="176"/>
    </location>
</feature>
<dbReference type="Proteomes" id="UP000032300">
    <property type="component" value="Chromosome"/>
</dbReference>
<proteinExistence type="predicted"/>
<organism evidence="7 8">
    <name type="scientific">Sphingomonas hengshuiensis</name>
    <dbReference type="NCBI Taxonomy" id="1609977"/>
    <lineage>
        <taxon>Bacteria</taxon>
        <taxon>Pseudomonadati</taxon>
        <taxon>Pseudomonadota</taxon>
        <taxon>Alphaproteobacteria</taxon>
        <taxon>Sphingomonadales</taxon>
        <taxon>Sphingomonadaceae</taxon>
        <taxon>Sphingomonas</taxon>
    </lineage>
</organism>
<reference evidence="7 8" key="2">
    <citation type="submission" date="2015-02" db="EMBL/GenBank/DDBJ databases">
        <title>The complete genome of Sphingomonas hengshuiensis sp. WHSC-8 isolated from soil of Hengshui Lake.</title>
        <authorList>
            <person name="Wei S."/>
            <person name="Guo J."/>
            <person name="Su C."/>
            <person name="Wu R."/>
            <person name="Zhang Z."/>
            <person name="Liang K."/>
            <person name="Li H."/>
            <person name="Wang T."/>
            <person name="Liu H."/>
            <person name="Zhang C."/>
            <person name="Li Z."/>
            <person name="Wang Q."/>
            <person name="Meng J."/>
        </authorList>
    </citation>
    <scope>NUCLEOTIDE SEQUENCE [LARGE SCALE GENOMIC DNA]</scope>
    <source>
        <strain evidence="7 8">WHSC-8</strain>
    </source>
</reference>
<evidence type="ECO:0000256" key="6">
    <source>
        <dbReference type="SAM" id="Phobius"/>
    </source>
</evidence>